<dbReference type="Proteomes" id="UP000179157">
    <property type="component" value="Unassembled WGS sequence"/>
</dbReference>
<reference evidence="2 3" key="1">
    <citation type="journal article" date="2016" name="Nat. Commun.">
        <title>Thousands of microbial genomes shed light on interconnected biogeochemical processes in an aquifer system.</title>
        <authorList>
            <person name="Anantharaman K."/>
            <person name="Brown C.T."/>
            <person name="Hug L.A."/>
            <person name="Sharon I."/>
            <person name="Castelle C.J."/>
            <person name="Probst A.J."/>
            <person name="Thomas B.C."/>
            <person name="Singh A."/>
            <person name="Wilkins M.J."/>
            <person name="Karaoz U."/>
            <person name="Brodie E.L."/>
            <person name="Williams K.H."/>
            <person name="Hubbard S.S."/>
            <person name="Banfield J.F."/>
        </authorList>
    </citation>
    <scope>NUCLEOTIDE SEQUENCE [LARGE SCALE GENOMIC DNA]</scope>
    <source>
        <strain evidence="3">RBG_16_55_9</strain>
    </source>
</reference>
<evidence type="ECO:0000313" key="2">
    <source>
        <dbReference type="EMBL" id="OGF53094.1"/>
    </source>
</evidence>
<protein>
    <recommendedName>
        <fullName evidence="4">SGNH hydrolase-type esterase domain-containing protein</fullName>
    </recommendedName>
</protein>
<proteinExistence type="predicted"/>
<sequence length="333" mass="36201">MRANANWSRCKFGISGFIALTLLSWGATSSLGASNCSGTSVGFAPITDLGTATYQGFQGGLYPNGLNARPEGHEQAGLAISQAIQPLNRAGRPSVQSGAIVLLSIGMSNTTQEFSTFMSMANGQPDKNAKLTIIDGAQGGQSADKIANPSAQFWTVIDRRLSNAGVTPQQVQIAWIKEADARPTLSFPEDAQKLQRELKTIAQILKQRFPNIQLAYLSSRTYGGYASTDLNPEPYAYQSGFAVKWLIEEQVNGASDLNYDRTKGEVKAPWLSWGPYLWADGLKARSDGLIWECSDFRDDGTHPSDSGRMKVAQLLLNFFKSDATSRAWFLKSP</sequence>
<dbReference type="EMBL" id="MFGX01000118">
    <property type="protein sequence ID" value="OGF53094.1"/>
    <property type="molecule type" value="Genomic_DNA"/>
</dbReference>
<feature type="chain" id="PRO_5009521742" description="SGNH hydrolase-type esterase domain-containing protein" evidence="1">
    <location>
        <begin position="34"/>
        <end position="333"/>
    </location>
</feature>
<gene>
    <name evidence="2" type="ORF">A2Z21_05660</name>
</gene>
<dbReference type="AlphaFoldDB" id="A0A1F5UPK0"/>
<organism evidence="2 3">
    <name type="scientific">Fraserbacteria sp. (strain RBG_16_55_9)</name>
    <dbReference type="NCBI Taxonomy" id="1817864"/>
    <lineage>
        <taxon>Bacteria</taxon>
        <taxon>Candidatus Fraseribacteriota</taxon>
    </lineage>
</organism>
<evidence type="ECO:0008006" key="4">
    <source>
        <dbReference type="Google" id="ProtNLM"/>
    </source>
</evidence>
<comment type="caution">
    <text evidence="2">The sequence shown here is derived from an EMBL/GenBank/DDBJ whole genome shotgun (WGS) entry which is preliminary data.</text>
</comment>
<feature type="signal peptide" evidence="1">
    <location>
        <begin position="1"/>
        <end position="33"/>
    </location>
</feature>
<dbReference type="STRING" id="1817864.A2Z21_05660"/>
<evidence type="ECO:0000313" key="3">
    <source>
        <dbReference type="Proteomes" id="UP000179157"/>
    </source>
</evidence>
<name>A0A1F5UPK0_FRAXR</name>
<evidence type="ECO:0000256" key="1">
    <source>
        <dbReference type="SAM" id="SignalP"/>
    </source>
</evidence>
<dbReference type="SUPFAM" id="SSF52266">
    <property type="entry name" value="SGNH hydrolase"/>
    <property type="match status" value="1"/>
</dbReference>
<keyword evidence="1" id="KW-0732">Signal</keyword>
<accession>A0A1F5UPK0</accession>